<sequence>MTDRQKESIINSLLQFVLFFLMLFVSKLVLTQTSAFWISLIVSIWIKSYFRFAIIREWEEIE</sequence>
<organism evidence="2 3">
    <name type="scientific">Dolosigranulum pigrum</name>
    <dbReference type="NCBI Taxonomy" id="29394"/>
    <lineage>
        <taxon>Bacteria</taxon>
        <taxon>Bacillati</taxon>
        <taxon>Bacillota</taxon>
        <taxon>Bacilli</taxon>
        <taxon>Lactobacillales</taxon>
        <taxon>Carnobacteriaceae</taxon>
        <taxon>Dolosigranulum</taxon>
    </lineage>
</organism>
<dbReference type="Proteomes" id="UP000249099">
    <property type="component" value="Unassembled WGS sequence"/>
</dbReference>
<comment type="caution">
    <text evidence="2">The sequence shown here is derived from an EMBL/GenBank/DDBJ whole genome shotgun (WGS) entry which is preliminary data.</text>
</comment>
<evidence type="ECO:0000313" key="3">
    <source>
        <dbReference type="Proteomes" id="UP000249099"/>
    </source>
</evidence>
<dbReference type="EMBL" id="NAQV01000023">
    <property type="protein sequence ID" value="RAN62409.1"/>
    <property type="molecule type" value="Genomic_DNA"/>
</dbReference>
<keyword evidence="1" id="KW-1133">Transmembrane helix</keyword>
<accession>A0A328KNU1</accession>
<evidence type="ECO:0000313" key="2">
    <source>
        <dbReference type="EMBL" id="RAN62409.1"/>
    </source>
</evidence>
<name>A0A328KNU1_9LACT</name>
<protein>
    <submittedName>
        <fullName evidence="2">Uncharacterized protein</fullName>
    </submittedName>
</protein>
<feature type="transmembrane region" description="Helical" evidence="1">
    <location>
        <begin position="36"/>
        <end position="54"/>
    </location>
</feature>
<feature type="transmembrane region" description="Helical" evidence="1">
    <location>
        <begin position="12"/>
        <end position="30"/>
    </location>
</feature>
<keyword evidence="1" id="KW-0472">Membrane</keyword>
<proteinExistence type="predicted"/>
<evidence type="ECO:0000256" key="1">
    <source>
        <dbReference type="SAM" id="Phobius"/>
    </source>
</evidence>
<reference evidence="2 3" key="1">
    <citation type="submission" date="2017-03" db="EMBL/GenBank/DDBJ databases">
        <title>wgs assembly of Dolosigranulum pigrum KPL CDC strains.</title>
        <authorList>
            <person name="Brugger S.D."/>
            <person name="Pettigrew M."/>
            <person name="Kong Y."/>
            <person name="Lemon K.P."/>
        </authorList>
    </citation>
    <scope>NUCLEOTIDE SEQUENCE [LARGE SCALE GENOMIC DNA]</scope>
    <source>
        <strain evidence="2 3">KPL1931_CDC4294-98</strain>
    </source>
</reference>
<keyword evidence="1" id="KW-0812">Transmembrane</keyword>
<dbReference type="AlphaFoldDB" id="A0A328KNU1"/>
<gene>
    <name evidence="2" type="ORF">B8A44_07625</name>
</gene>